<dbReference type="EMBL" id="PEXV01000153">
    <property type="protein sequence ID" value="PIS41123.1"/>
    <property type="molecule type" value="Genomic_DNA"/>
</dbReference>
<feature type="transmembrane region" description="Helical" evidence="1">
    <location>
        <begin position="42"/>
        <end position="64"/>
    </location>
</feature>
<reference evidence="4" key="1">
    <citation type="submission" date="2017-09" db="EMBL/GenBank/DDBJ databases">
        <title>Depth-based differentiation of microbial function through sediment-hosted aquifers and enrichment of novel symbionts in the deep terrestrial subsurface.</title>
        <authorList>
            <person name="Probst A.J."/>
            <person name="Ladd B."/>
            <person name="Jarett J.K."/>
            <person name="Geller-Mcgrath D.E."/>
            <person name="Sieber C.M.K."/>
            <person name="Emerson J.B."/>
            <person name="Anantharaman K."/>
            <person name="Thomas B.C."/>
            <person name="Malmstrom R."/>
            <person name="Stieglmeier M."/>
            <person name="Klingl A."/>
            <person name="Woyke T."/>
            <person name="Ryan C.M."/>
            <person name="Banfield J.F."/>
        </authorList>
    </citation>
    <scope>NUCLEOTIDE SEQUENCE [LARGE SCALE GENOMIC DNA]</scope>
</reference>
<keyword evidence="1" id="KW-0472">Membrane</keyword>
<feature type="signal peptide" evidence="2">
    <location>
        <begin position="1"/>
        <end position="26"/>
    </location>
</feature>
<keyword evidence="2" id="KW-0732">Signal</keyword>
<protein>
    <recommendedName>
        <fullName evidence="5">Conjugal transfer protein TrbC</fullName>
    </recommendedName>
</protein>
<organism evidence="3 4">
    <name type="scientific">Candidatus Kerfeldbacteria bacterium CG08_land_8_20_14_0_20_42_7</name>
    <dbReference type="NCBI Taxonomy" id="2014245"/>
    <lineage>
        <taxon>Bacteria</taxon>
        <taxon>Candidatus Kerfeldiibacteriota</taxon>
    </lineage>
</organism>
<evidence type="ECO:0000313" key="4">
    <source>
        <dbReference type="Proteomes" id="UP000228711"/>
    </source>
</evidence>
<sequence>MNKKQTTLLALAGMALFIVFPFASHAAQLPNPLPVNDPESLALQILKIFLGFLALVALIMFIYGGFMMLTSAGNADRIKKAKNTLVWAAAGVIIILGSYSFLSFIFSLFTK</sequence>
<dbReference type="Pfam" id="PF18895">
    <property type="entry name" value="T4SS_pilin"/>
    <property type="match status" value="1"/>
</dbReference>
<feature type="transmembrane region" description="Helical" evidence="1">
    <location>
        <begin position="85"/>
        <end position="109"/>
    </location>
</feature>
<dbReference type="Proteomes" id="UP000228711">
    <property type="component" value="Unassembled WGS sequence"/>
</dbReference>
<comment type="caution">
    <text evidence="3">The sequence shown here is derived from an EMBL/GenBank/DDBJ whole genome shotgun (WGS) entry which is preliminary data.</text>
</comment>
<name>A0A2H0YTP4_9BACT</name>
<accession>A0A2H0YTP4</accession>
<keyword evidence="1" id="KW-1133">Transmembrane helix</keyword>
<gene>
    <name evidence="3" type="ORF">COT25_04815</name>
</gene>
<evidence type="ECO:0000313" key="3">
    <source>
        <dbReference type="EMBL" id="PIS41123.1"/>
    </source>
</evidence>
<feature type="chain" id="PRO_5013897219" description="Conjugal transfer protein TrbC" evidence="2">
    <location>
        <begin position="27"/>
        <end position="111"/>
    </location>
</feature>
<evidence type="ECO:0000256" key="1">
    <source>
        <dbReference type="SAM" id="Phobius"/>
    </source>
</evidence>
<keyword evidence="1" id="KW-0812">Transmembrane</keyword>
<evidence type="ECO:0008006" key="5">
    <source>
        <dbReference type="Google" id="ProtNLM"/>
    </source>
</evidence>
<evidence type="ECO:0000256" key="2">
    <source>
        <dbReference type="SAM" id="SignalP"/>
    </source>
</evidence>
<proteinExistence type="predicted"/>
<dbReference type="AlphaFoldDB" id="A0A2H0YTP4"/>
<dbReference type="InterPro" id="IPR043993">
    <property type="entry name" value="T4SS_pilin"/>
</dbReference>